<evidence type="ECO:0000259" key="2">
    <source>
        <dbReference type="Pfam" id="PF10544"/>
    </source>
</evidence>
<feature type="compositionally biased region" description="Basic residues" evidence="1">
    <location>
        <begin position="186"/>
        <end position="197"/>
    </location>
</feature>
<name>A0AAD6XFK1_9AGAR</name>
<feature type="region of interest" description="Disordered" evidence="1">
    <location>
        <begin position="454"/>
        <end position="479"/>
    </location>
</feature>
<dbReference type="Pfam" id="PF10544">
    <property type="entry name" value="T5orf172"/>
    <property type="match status" value="1"/>
</dbReference>
<sequence length="777" mass="86324">MKLSANSFLRALVGPFESTDLVKSHRKQCSGRQTRVQICMGATDDTYDRIGVYSTLCKEHCGTLATRKPTAAMAASYHAKLDAFNEVNKAVERIIGSADRMAEELAGMSKLRPIAGLPDSVATELQEIIDGAITKLESIDPSALRRYRAGINPGIATPALTPTQSARQRKTSATAKTKLTAPTPRSRVKRPGKTKQSSHKETSRLDKKGKGKEKAHTPAAPTSAGSSVNDELVNAAVPISSDESEGLDESVELTLLKPMGDSEELESAESSIFTAFIYTKAHEDAKKFLFYAPVASCLEFTQYPAPAGRGFNYFSVNSSEYKSADDPISLERRGEYMIYRKHGLRSVECPGIGEYEAQALHSAEKCEAEALKSAAQRSRILFQKAGRRRRYHPAQEKEIVEIVFVSDNTYFLCSRIQYRCMKTKKFSEVLCWLGWCFVSARAWACGRSEGSSVRSAARADSPRAKAHNPPDSQGATSPESRAMRHCVCVHLGPRPPPSDSNWCSSRFPRAEAKRCDPVSAALPIERRGGTYQRRTPFPRAMGHSLGCIAGATKLVRRPAGLPSTPPHRSLDVRVQGHDSRLARIPRLDADARLTQLAHVDARARETKSSSASLSLSLSYHAEILTISLTILLAPLVMHSLLRAALRAPPSPSDKAGTFYIYEICGRQPNRPIRRAQAKLGRAKDPSKRKLQWFRKCRGQRQRWWCYWRVPFAAKFERLIHLHFKLRGAWLGRQPCDFCPTKHQEKYDLEACGGRAGVRAAVELYLGLLRWRILRVDM</sequence>
<feature type="region of interest" description="Disordered" evidence="1">
    <location>
        <begin position="153"/>
        <end position="229"/>
    </location>
</feature>
<feature type="domain" description="Bacteriophage T5 Orf172 DNA-binding" evidence="2">
    <location>
        <begin position="659"/>
        <end position="748"/>
    </location>
</feature>
<keyword evidence="4" id="KW-1185">Reference proteome</keyword>
<dbReference type="Proteomes" id="UP001222325">
    <property type="component" value="Unassembled WGS sequence"/>
</dbReference>
<dbReference type="InterPro" id="IPR053006">
    <property type="entry name" value="Meiosis_regulatory"/>
</dbReference>
<evidence type="ECO:0000256" key="1">
    <source>
        <dbReference type="SAM" id="MobiDB-lite"/>
    </source>
</evidence>
<feature type="compositionally biased region" description="Basic and acidic residues" evidence="1">
    <location>
        <begin position="198"/>
        <end position="216"/>
    </location>
</feature>
<protein>
    <recommendedName>
        <fullName evidence="2">Bacteriophage T5 Orf172 DNA-binding domain-containing protein</fullName>
    </recommendedName>
</protein>
<feature type="compositionally biased region" description="Low complexity" evidence="1">
    <location>
        <begin position="171"/>
        <end position="183"/>
    </location>
</feature>
<dbReference type="PANTHER" id="PTHR28094">
    <property type="entry name" value="MEIOTICALLY UP-REGULATED GENE 113 PROTEIN"/>
    <property type="match status" value="1"/>
</dbReference>
<accession>A0AAD6XFK1</accession>
<dbReference type="InterPro" id="IPR018306">
    <property type="entry name" value="Phage_T5_Orf172_DNA-bd"/>
</dbReference>
<dbReference type="AlphaFoldDB" id="A0AAD6XFK1"/>
<dbReference type="EMBL" id="JARJCN010000182">
    <property type="protein sequence ID" value="KAJ7065111.1"/>
    <property type="molecule type" value="Genomic_DNA"/>
</dbReference>
<organism evidence="3 4">
    <name type="scientific">Mycena belliarum</name>
    <dbReference type="NCBI Taxonomy" id="1033014"/>
    <lineage>
        <taxon>Eukaryota</taxon>
        <taxon>Fungi</taxon>
        <taxon>Dikarya</taxon>
        <taxon>Basidiomycota</taxon>
        <taxon>Agaricomycotina</taxon>
        <taxon>Agaricomycetes</taxon>
        <taxon>Agaricomycetidae</taxon>
        <taxon>Agaricales</taxon>
        <taxon>Marasmiineae</taxon>
        <taxon>Mycenaceae</taxon>
        <taxon>Mycena</taxon>
    </lineage>
</organism>
<dbReference type="PANTHER" id="PTHR28094:SF1">
    <property type="entry name" value="MEIOTICALLY UP-REGULATED GENE 113 PROTEIN"/>
    <property type="match status" value="1"/>
</dbReference>
<reference evidence="3" key="1">
    <citation type="submission" date="2023-03" db="EMBL/GenBank/DDBJ databases">
        <title>Massive genome expansion in bonnet fungi (Mycena s.s.) driven by repeated elements and novel gene families across ecological guilds.</title>
        <authorList>
            <consortium name="Lawrence Berkeley National Laboratory"/>
            <person name="Harder C.B."/>
            <person name="Miyauchi S."/>
            <person name="Viragh M."/>
            <person name="Kuo A."/>
            <person name="Thoen E."/>
            <person name="Andreopoulos B."/>
            <person name="Lu D."/>
            <person name="Skrede I."/>
            <person name="Drula E."/>
            <person name="Henrissat B."/>
            <person name="Morin E."/>
            <person name="Kohler A."/>
            <person name="Barry K."/>
            <person name="LaButti K."/>
            <person name="Morin E."/>
            <person name="Salamov A."/>
            <person name="Lipzen A."/>
            <person name="Mereny Z."/>
            <person name="Hegedus B."/>
            <person name="Baldrian P."/>
            <person name="Stursova M."/>
            <person name="Weitz H."/>
            <person name="Taylor A."/>
            <person name="Grigoriev I.V."/>
            <person name="Nagy L.G."/>
            <person name="Martin F."/>
            <person name="Kauserud H."/>
        </authorList>
    </citation>
    <scope>NUCLEOTIDE SEQUENCE</scope>
    <source>
        <strain evidence="3">CBHHK173m</strain>
    </source>
</reference>
<feature type="compositionally biased region" description="Polar residues" evidence="1">
    <location>
        <begin position="470"/>
        <end position="479"/>
    </location>
</feature>
<comment type="caution">
    <text evidence="3">The sequence shown here is derived from an EMBL/GenBank/DDBJ whole genome shotgun (WGS) entry which is preliminary data.</text>
</comment>
<evidence type="ECO:0000313" key="3">
    <source>
        <dbReference type="EMBL" id="KAJ7065111.1"/>
    </source>
</evidence>
<proteinExistence type="predicted"/>
<gene>
    <name evidence="3" type="ORF">B0H15DRAFT_973675</name>
</gene>
<evidence type="ECO:0000313" key="4">
    <source>
        <dbReference type="Proteomes" id="UP001222325"/>
    </source>
</evidence>